<gene>
    <name evidence="1" type="ORF">JJB11_04710</name>
</gene>
<accession>A0A934TPZ6</accession>
<organism evidence="1 2">
    <name type="scientific">Ramlibacter ginsenosidimutans</name>
    <dbReference type="NCBI Taxonomy" id="502333"/>
    <lineage>
        <taxon>Bacteria</taxon>
        <taxon>Pseudomonadati</taxon>
        <taxon>Pseudomonadota</taxon>
        <taxon>Betaproteobacteria</taxon>
        <taxon>Burkholderiales</taxon>
        <taxon>Comamonadaceae</taxon>
        <taxon>Ramlibacter</taxon>
    </lineage>
</organism>
<dbReference type="Pfam" id="PF13366">
    <property type="entry name" value="PDDEXK_3"/>
    <property type="match status" value="1"/>
</dbReference>
<name>A0A934TPZ6_9BURK</name>
<evidence type="ECO:0000313" key="1">
    <source>
        <dbReference type="EMBL" id="MBK6005382.1"/>
    </source>
</evidence>
<keyword evidence="2" id="KW-1185">Reference proteome</keyword>
<dbReference type="RefSeq" id="WP_201166720.1">
    <property type="nucleotide sequence ID" value="NZ_JAEPWM010000001.1"/>
</dbReference>
<dbReference type="Proteomes" id="UP000630528">
    <property type="component" value="Unassembled WGS sequence"/>
</dbReference>
<sequence length="125" mass="13911">MEENDFSREIIGAAVEVQRVLGTGLLESAYCAALAIEFSERNLHFAQEVPISGQYKGKTLGVAYRADFIVEGSVIVEIKAIETTTEVHRAQMLSYLRLTGLKLGLLINFHEFPVSKNVSRLVNRL</sequence>
<dbReference type="AlphaFoldDB" id="A0A934TPZ6"/>
<dbReference type="NCBIfam" id="TIGR04256">
    <property type="entry name" value="GxxExxY"/>
    <property type="match status" value="1"/>
</dbReference>
<dbReference type="InterPro" id="IPR026350">
    <property type="entry name" value="GxxExxY"/>
</dbReference>
<reference evidence="1" key="2">
    <citation type="submission" date="2021-01" db="EMBL/GenBank/DDBJ databases">
        <authorList>
            <person name="Kang M."/>
        </authorList>
    </citation>
    <scope>NUCLEOTIDE SEQUENCE</scope>
    <source>
        <strain evidence="1">KACC 17527</strain>
    </source>
</reference>
<protein>
    <submittedName>
        <fullName evidence="1">GxxExxY protein</fullName>
    </submittedName>
</protein>
<evidence type="ECO:0000313" key="2">
    <source>
        <dbReference type="Proteomes" id="UP000630528"/>
    </source>
</evidence>
<dbReference type="EMBL" id="JAEPWM010000001">
    <property type="protein sequence ID" value="MBK6005382.1"/>
    <property type="molecule type" value="Genomic_DNA"/>
</dbReference>
<comment type="caution">
    <text evidence="1">The sequence shown here is derived from an EMBL/GenBank/DDBJ whole genome shotgun (WGS) entry which is preliminary data.</text>
</comment>
<proteinExistence type="predicted"/>
<reference evidence="1" key="1">
    <citation type="journal article" date="2012" name="J. Microbiol. Biotechnol.">
        <title>Ramlibacter ginsenosidimutans sp. nov., with ginsenoside-converting activity.</title>
        <authorList>
            <person name="Wang L."/>
            <person name="An D.S."/>
            <person name="Kim S.G."/>
            <person name="Jin F.X."/>
            <person name="Kim S.C."/>
            <person name="Lee S.T."/>
            <person name="Im W.T."/>
        </authorList>
    </citation>
    <scope>NUCLEOTIDE SEQUENCE</scope>
    <source>
        <strain evidence="1">KACC 17527</strain>
    </source>
</reference>